<feature type="non-terminal residue" evidence="2">
    <location>
        <position position="110"/>
    </location>
</feature>
<accession>A0ABN9V1M9</accession>
<comment type="caution">
    <text evidence="2">The sequence shown here is derived from an EMBL/GenBank/DDBJ whole genome shotgun (WGS) entry which is preliminary data.</text>
</comment>
<feature type="compositionally biased region" description="Gly residues" evidence="1">
    <location>
        <begin position="63"/>
        <end position="79"/>
    </location>
</feature>
<gene>
    <name evidence="2" type="ORF">PCOR1329_LOCUS53761</name>
</gene>
<name>A0ABN9V1M9_9DINO</name>
<keyword evidence="3" id="KW-1185">Reference proteome</keyword>
<feature type="region of interest" description="Disordered" evidence="1">
    <location>
        <begin position="41"/>
        <end position="87"/>
    </location>
</feature>
<evidence type="ECO:0000256" key="1">
    <source>
        <dbReference type="SAM" id="MobiDB-lite"/>
    </source>
</evidence>
<protein>
    <submittedName>
        <fullName evidence="2">Uncharacterized protein</fullName>
    </submittedName>
</protein>
<evidence type="ECO:0000313" key="3">
    <source>
        <dbReference type="Proteomes" id="UP001189429"/>
    </source>
</evidence>
<organism evidence="2 3">
    <name type="scientific">Prorocentrum cordatum</name>
    <dbReference type="NCBI Taxonomy" id="2364126"/>
    <lineage>
        <taxon>Eukaryota</taxon>
        <taxon>Sar</taxon>
        <taxon>Alveolata</taxon>
        <taxon>Dinophyceae</taxon>
        <taxon>Prorocentrales</taxon>
        <taxon>Prorocentraceae</taxon>
        <taxon>Prorocentrum</taxon>
    </lineage>
</organism>
<dbReference type="Proteomes" id="UP001189429">
    <property type="component" value="Unassembled WGS sequence"/>
</dbReference>
<evidence type="ECO:0000313" key="2">
    <source>
        <dbReference type="EMBL" id="CAK0866630.1"/>
    </source>
</evidence>
<feature type="non-terminal residue" evidence="2">
    <location>
        <position position="1"/>
    </location>
</feature>
<dbReference type="EMBL" id="CAUYUJ010016557">
    <property type="protein sequence ID" value="CAK0866630.1"/>
    <property type="molecule type" value="Genomic_DNA"/>
</dbReference>
<reference evidence="2" key="1">
    <citation type="submission" date="2023-10" db="EMBL/GenBank/DDBJ databases">
        <authorList>
            <person name="Chen Y."/>
            <person name="Shah S."/>
            <person name="Dougan E. K."/>
            <person name="Thang M."/>
            <person name="Chan C."/>
        </authorList>
    </citation>
    <scope>NUCLEOTIDE SEQUENCE [LARGE SCALE GENOMIC DNA]</scope>
</reference>
<proteinExistence type="predicted"/>
<sequence length="110" mass="10748">RRWPAGSVRAAAAVRAWAAARPREAAPDGGSAPCTRAWLMADAQGPPGEQLAEQIEEAPAWAGGLGGEPPQYGGGGEGGAAAAAPVEPLGEHAAADVSGRLGCARGGAGR</sequence>